<dbReference type="InterPro" id="IPR049386">
    <property type="entry name" value="FCSD_central"/>
</dbReference>
<dbReference type="InterPro" id="IPR023753">
    <property type="entry name" value="FAD/NAD-binding_dom"/>
</dbReference>
<dbReference type="Pfam" id="PF21706">
    <property type="entry name" value="FCSD_central"/>
    <property type="match status" value="1"/>
</dbReference>
<accession>A0A6S6STD2</accession>
<evidence type="ECO:0000259" key="2">
    <source>
        <dbReference type="Pfam" id="PF21706"/>
    </source>
</evidence>
<dbReference type="Gene3D" id="3.50.50.60">
    <property type="entry name" value="FAD/NAD(P)-binding domain"/>
    <property type="match status" value="2"/>
</dbReference>
<feature type="domain" description="FAD/NAD(P)-binding" evidence="1">
    <location>
        <begin position="44"/>
        <end position="160"/>
    </location>
</feature>
<dbReference type="AlphaFoldDB" id="A0A6S6STD2"/>
<organism evidence="3">
    <name type="scientific">uncultured Thiotrichaceae bacterium</name>
    <dbReference type="NCBI Taxonomy" id="298394"/>
    <lineage>
        <taxon>Bacteria</taxon>
        <taxon>Pseudomonadati</taxon>
        <taxon>Pseudomonadota</taxon>
        <taxon>Gammaproteobacteria</taxon>
        <taxon>Thiotrichales</taxon>
        <taxon>Thiotrichaceae</taxon>
        <taxon>environmental samples</taxon>
    </lineage>
</organism>
<evidence type="ECO:0000313" key="3">
    <source>
        <dbReference type="EMBL" id="CAA6809374.1"/>
    </source>
</evidence>
<sequence length="440" mass="48638">MNNQNHNKKDGLSRRQMLKLLGASALTYGLLGASTKAFSNTAPHIVIVGGGIGGAAAAKYLRLLNAEVKITVIEPNSQYIFCPGSNEVIPGWVTLEDLMVTYTTLKTRYKVNVIHDKATTIDYDKKQVKLEKGDVLSYHKLIVSPGPTHGYHAIEGFSKELADGDFPAAYDAGRQTMNLRNQILAMKKGGTVIIAPPENDYRCPPAPYERASFVAAMLKENNPTGKILILDAKDEFVLSNNYIPYWEKTFGYGTDNSMIEWVQKKKGGEVVKLDASNHAVVTADGQTHKGDVINIIPPEAAGQFALKNDLADDRWCPVEFQDFSSTRHKDVYVIGDSVDGSPMPKTGYIASNQARVVVQAINDELHGREVGTPFIVNDCVAMAGHDYGMALSTTFRYAGKGERLKDLYYVQGLETNPAKQLIRQQVAENWQRTFRKDIFE</sequence>
<protein>
    <submittedName>
        <fullName evidence="3">Sulfide dehydrogenase [flavocytochrome C] flavoprotein chain (EC)</fullName>
        <ecNumber evidence="3">1.8.2.-</ecNumber>
    </submittedName>
</protein>
<dbReference type="InterPro" id="IPR006311">
    <property type="entry name" value="TAT_signal"/>
</dbReference>
<dbReference type="PANTHER" id="PTHR43755:SF1">
    <property type="entry name" value="FAD-DEPENDENT PYRIDINE NUCLEOTIDE-DISULPHIDE OXIDOREDUCTASE"/>
    <property type="match status" value="1"/>
</dbReference>
<dbReference type="EC" id="1.8.2.-" evidence="3"/>
<dbReference type="SUPFAM" id="SSF51905">
    <property type="entry name" value="FAD/NAD(P)-binding domain"/>
    <property type="match status" value="2"/>
</dbReference>
<feature type="domain" description="Sulfide dehydrogenase [flavocytochrome c] flavoprotein chain central" evidence="2">
    <location>
        <begin position="176"/>
        <end position="297"/>
    </location>
</feature>
<dbReference type="PANTHER" id="PTHR43755">
    <property type="match status" value="1"/>
</dbReference>
<gene>
    <name evidence="3" type="ORF">HELGO_WM12945</name>
</gene>
<dbReference type="Pfam" id="PF07992">
    <property type="entry name" value="Pyr_redox_2"/>
    <property type="match status" value="1"/>
</dbReference>
<evidence type="ECO:0000259" key="1">
    <source>
        <dbReference type="Pfam" id="PF07992"/>
    </source>
</evidence>
<reference evidence="3" key="1">
    <citation type="submission" date="2020-01" db="EMBL/GenBank/DDBJ databases">
        <authorList>
            <person name="Meier V. D."/>
            <person name="Meier V D."/>
        </authorList>
    </citation>
    <scope>NUCLEOTIDE SEQUENCE</scope>
    <source>
        <strain evidence="3">HLG_WM_MAG_07</strain>
    </source>
</reference>
<dbReference type="GO" id="GO:0016491">
    <property type="term" value="F:oxidoreductase activity"/>
    <property type="evidence" value="ECO:0007669"/>
    <property type="project" value="UniProtKB-KW"/>
</dbReference>
<dbReference type="InterPro" id="IPR036188">
    <property type="entry name" value="FAD/NAD-bd_sf"/>
</dbReference>
<dbReference type="InterPro" id="IPR052541">
    <property type="entry name" value="SQRD"/>
</dbReference>
<dbReference type="PROSITE" id="PS51318">
    <property type="entry name" value="TAT"/>
    <property type="match status" value="1"/>
</dbReference>
<dbReference type="EMBL" id="CACVAY010000039">
    <property type="protein sequence ID" value="CAA6809374.1"/>
    <property type="molecule type" value="Genomic_DNA"/>
</dbReference>
<name>A0A6S6STD2_9GAMM</name>
<proteinExistence type="predicted"/>
<keyword evidence="3" id="KW-0560">Oxidoreductase</keyword>